<dbReference type="InterPro" id="IPR029058">
    <property type="entry name" value="AB_hydrolase_fold"/>
</dbReference>
<dbReference type="PANTHER" id="PTHR48081:SF13">
    <property type="entry name" value="ALPHA_BETA HYDROLASE"/>
    <property type="match status" value="1"/>
</dbReference>
<dbReference type="EMBL" id="SDHX01000001">
    <property type="protein sequence ID" value="RXK55374.1"/>
    <property type="molecule type" value="Genomic_DNA"/>
</dbReference>
<evidence type="ECO:0000259" key="2">
    <source>
        <dbReference type="Pfam" id="PF20434"/>
    </source>
</evidence>
<gene>
    <name evidence="3" type="ORF">ESB00_05605</name>
</gene>
<evidence type="ECO:0000313" key="4">
    <source>
        <dbReference type="Proteomes" id="UP000290218"/>
    </source>
</evidence>
<dbReference type="Pfam" id="PF20434">
    <property type="entry name" value="BD-FAE"/>
    <property type="match status" value="1"/>
</dbReference>
<dbReference type="OrthoDB" id="24847at2"/>
<accession>A0A4Q1C8U2</accession>
<proteinExistence type="predicted"/>
<dbReference type="SUPFAM" id="SSF53474">
    <property type="entry name" value="alpha/beta-Hydrolases"/>
    <property type="match status" value="1"/>
</dbReference>
<dbReference type="InterPro" id="IPR050300">
    <property type="entry name" value="GDXG_lipolytic_enzyme"/>
</dbReference>
<dbReference type="RefSeq" id="WP_129046739.1">
    <property type="nucleotide sequence ID" value="NZ_SDHX01000001.1"/>
</dbReference>
<evidence type="ECO:0000313" key="3">
    <source>
        <dbReference type="EMBL" id="RXK55374.1"/>
    </source>
</evidence>
<dbReference type="Gene3D" id="3.40.50.1820">
    <property type="entry name" value="alpha/beta hydrolase"/>
    <property type="match status" value="1"/>
</dbReference>
<organism evidence="3 4">
    <name type="scientific">Oleiharenicola lentus</name>
    <dbReference type="NCBI Taxonomy" id="2508720"/>
    <lineage>
        <taxon>Bacteria</taxon>
        <taxon>Pseudomonadati</taxon>
        <taxon>Verrucomicrobiota</taxon>
        <taxon>Opitutia</taxon>
        <taxon>Opitutales</taxon>
        <taxon>Opitutaceae</taxon>
        <taxon>Oleiharenicola</taxon>
    </lineage>
</organism>
<feature type="domain" description="BD-FAE-like" evidence="2">
    <location>
        <begin position="35"/>
        <end position="237"/>
    </location>
</feature>
<protein>
    <submittedName>
        <fullName evidence="3">Alpha/beta hydrolase</fullName>
    </submittedName>
</protein>
<dbReference type="Proteomes" id="UP000290218">
    <property type="component" value="Unassembled WGS sequence"/>
</dbReference>
<keyword evidence="1 3" id="KW-0378">Hydrolase</keyword>
<dbReference type="InterPro" id="IPR049492">
    <property type="entry name" value="BD-FAE-like_dom"/>
</dbReference>
<dbReference type="PANTHER" id="PTHR48081">
    <property type="entry name" value="AB HYDROLASE SUPERFAMILY PROTEIN C4A8.06C"/>
    <property type="match status" value="1"/>
</dbReference>
<sequence>MRLLFCFVMLVAVFRAEQSTRGLVFAQAGDTTLKLDLYRPDGAAAGVVVWVHGGAWRSGSRESVDLKGLTALGWAVASVDYRLSTAAKFPAQIHDIKAAIRHLRAHAGELGLPTNRFIIAGSSAGAHLAALVGVTNGHPGLEGTVGSDLKISSDVQAIVSLYGASNLTTILAQSTSHGLSVRQPALDLLLGGQPDAVPELARLASPVFHVDAGDPPLLLMHGDQDPQMPINQSHELTGAYESAGRPVVFKVAHGSAHGGPAFTSEASLRLIDAFLREHLPR</sequence>
<dbReference type="AlphaFoldDB" id="A0A4Q1C8U2"/>
<keyword evidence="4" id="KW-1185">Reference proteome</keyword>
<comment type="caution">
    <text evidence="3">The sequence shown here is derived from an EMBL/GenBank/DDBJ whole genome shotgun (WGS) entry which is preliminary data.</text>
</comment>
<dbReference type="GO" id="GO:0016787">
    <property type="term" value="F:hydrolase activity"/>
    <property type="evidence" value="ECO:0007669"/>
    <property type="project" value="UniProtKB-KW"/>
</dbReference>
<reference evidence="3 4" key="1">
    <citation type="submission" date="2019-01" db="EMBL/GenBank/DDBJ databases">
        <title>Lacunisphaera sp. strain TWA-58.</title>
        <authorList>
            <person name="Chen W.-M."/>
        </authorList>
    </citation>
    <scope>NUCLEOTIDE SEQUENCE [LARGE SCALE GENOMIC DNA]</scope>
    <source>
        <strain evidence="3 4">TWA-58</strain>
    </source>
</reference>
<evidence type="ECO:0000256" key="1">
    <source>
        <dbReference type="ARBA" id="ARBA00022801"/>
    </source>
</evidence>
<name>A0A4Q1C8U2_9BACT</name>